<dbReference type="Gene3D" id="3.10.560.10">
    <property type="entry name" value="Outer membrane lipoprotein wza domain like"/>
    <property type="match status" value="1"/>
</dbReference>
<accession>A0A0P7ZW55</accession>
<feature type="transmembrane region" description="Helical" evidence="2">
    <location>
        <begin position="273"/>
        <end position="294"/>
    </location>
</feature>
<dbReference type="AlphaFoldDB" id="A0A0P7ZW55"/>
<dbReference type="GO" id="GO:0015159">
    <property type="term" value="F:polysaccharide transmembrane transporter activity"/>
    <property type="evidence" value="ECO:0007669"/>
    <property type="project" value="InterPro"/>
</dbReference>
<feature type="domain" description="Polysaccharide export protein N-terminal" evidence="3">
    <location>
        <begin position="68"/>
        <end position="174"/>
    </location>
</feature>
<evidence type="ECO:0000256" key="2">
    <source>
        <dbReference type="SAM" id="Phobius"/>
    </source>
</evidence>
<dbReference type="InterPro" id="IPR003715">
    <property type="entry name" value="Poly_export_N"/>
</dbReference>
<reference evidence="4 5" key="1">
    <citation type="submission" date="2015-09" db="EMBL/GenBank/DDBJ databases">
        <title>Identification and resolution of microdiversity through metagenomic sequencing of parallel consortia.</title>
        <authorList>
            <person name="Nelson W.C."/>
            <person name="Romine M.F."/>
            <person name="Lindemann S.R."/>
        </authorList>
    </citation>
    <scope>NUCLEOTIDE SEQUENCE [LARGE SCALE GENOMIC DNA]</scope>
    <source>
        <strain evidence="4">HL-49</strain>
    </source>
</reference>
<dbReference type="EMBL" id="LJXT01000175">
    <property type="protein sequence ID" value="KPQ06839.1"/>
    <property type="molecule type" value="Genomic_DNA"/>
</dbReference>
<sequence length="298" mass="33141">MVLQQVKSTIYLYLNLLGIHLFMRRLLPIYYLLILFSSSCISNKRITYLQNLSDSTSYDLNEFIPFAEVDYQYILQPYDMVEIDFATSDEELTEAFTFMGGQQGGGMGGMGGGMGGGGGSDPLYFRGFAIDKDGMVEVPKLGKIEIAGLTEEQAKQKVQTAINEYFKEEVYVRLRIAGIRYTTLGEFNSVGVQVIFKNRATIFDALANSGETTLLGKKNQLFIIRQYDGGVKIHQINLNDRALLASPFYFIQPNDILYMEPMKIRQIGTADNLTASLALFAGLLASTLLMINLVTGGN</sequence>
<keyword evidence="2" id="KW-1133">Transmembrane helix</keyword>
<evidence type="ECO:0000313" key="5">
    <source>
        <dbReference type="Proteomes" id="UP000050421"/>
    </source>
</evidence>
<dbReference type="eggNOG" id="COG1596">
    <property type="taxonomic scope" value="Bacteria"/>
</dbReference>
<keyword evidence="1" id="KW-0732">Signal</keyword>
<organism evidence="4 5">
    <name type="scientific">Algoriphagus marincola HL-49</name>
    <dbReference type="NCBI Taxonomy" id="1305737"/>
    <lineage>
        <taxon>Bacteria</taxon>
        <taxon>Pseudomonadati</taxon>
        <taxon>Bacteroidota</taxon>
        <taxon>Cytophagia</taxon>
        <taxon>Cytophagales</taxon>
        <taxon>Cyclobacteriaceae</taxon>
        <taxon>Algoriphagus</taxon>
    </lineage>
</organism>
<dbReference type="PANTHER" id="PTHR33619:SF3">
    <property type="entry name" value="POLYSACCHARIDE EXPORT PROTEIN GFCE-RELATED"/>
    <property type="match status" value="1"/>
</dbReference>
<dbReference type="InterPro" id="IPR049712">
    <property type="entry name" value="Poly_export"/>
</dbReference>
<dbReference type="Proteomes" id="UP000050421">
    <property type="component" value="Unassembled WGS sequence"/>
</dbReference>
<dbReference type="PATRIC" id="fig|1305737.6.peg.757"/>
<gene>
    <name evidence="4" type="primary">wza-3</name>
    <name evidence="4" type="ORF">HLUCCX10_17630</name>
</gene>
<dbReference type="PANTHER" id="PTHR33619">
    <property type="entry name" value="POLYSACCHARIDE EXPORT PROTEIN GFCE-RELATED"/>
    <property type="match status" value="1"/>
</dbReference>
<proteinExistence type="predicted"/>
<dbReference type="STRING" id="1305737.GCA_000526355_01731"/>
<keyword evidence="2" id="KW-0812">Transmembrane</keyword>
<comment type="caution">
    <text evidence="4">The sequence shown here is derived from an EMBL/GenBank/DDBJ whole genome shotgun (WGS) entry which is preliminary data.</text>
</comment>
<feature type="transmembrane region" description="Helical" evidence="2">
    <location>
        <begin position="12"/>
        <end position="36"/>
    </location>
</feature>
<evidence type="ECO:0000259" key="3">
    <source>
        <dbReference type="Pfam" id="PF02563"/>
    </source>
</evidence>
<dbReference type="Pfam" id="PF02563">
    <property type="entry name" value="Poly_export"/>
    <property type="match status" value="1"/>
</dbReference>
<name>A0A0P7ZW55_9BACT</name>
<protein>
    <submittedName>
        <fullName evidence="4">Polysaccharide export outer membrane protein</fullName>
    </submittedName>
</protein>
<evidence type="ECO:0000256" key="1">
    <source>
        <dbReference type="ARBA" id="ARBA00022729"/>
    </source>
</evidence>
<keyword evidence="2" id="KW-0472">Membrane</keyword>
<evidence type="ECO:0000313" key="4">
    <source>
        <dbReference type="EMBL" id="KPQ06839.1"/>
    </source>
</evidence>